<sequence length="319" mass="36478">MANITPDRRCQPLKERSLQASSYYSREQARLRERQKQINYIKRVGRRKMSKARRAALEELRRQEVMGLRCPYRTNITQASWKGPDPSVPKRMRDVESSRRTALRARRTLLLSQKPCEEADAAYKLELDRQIADAMKHTNEHLEDAITNPFVRRDDRFLHRQRRLVAGYHQELEFLQQKDKAYVAALEDRMLILEGHRPPDRMPTIALPHSPTVLNDMKLRSGCRYAPMAVQKPTPFRTNLRYGGLVSKAIALNKKLGDFNEELADRVERGLGTAGSVGSWSPVSLSPLSTPPSSPQVLPTNPARTDSDRDEPTSDPSDL</sequence>
<organism evidence="2 3">
    <name type="scientific">Hericium alpestre</name>
    <dbReference type="NCBI Taxonomy" id="135208"/>
    <lineage>
        <taxon>Eukaryota</taxon>
        <taxon>Fungi</taxon>
        <taxon>Dikarya</taxon>
        <taxon>Basidiomycota</taxon>
        <taxon>Agaricomycotina</taxon>
        <taxon>Agaricomycetes</taxon>
        <taxon>Russulales</taxon>
        <taxon>Hericiaceae</taxon>
        <taxon>Hericium</taxon>
    </lineage>
</organism>
<feature type="region of interest" description="Disordered" evidence="1">
    <location>
        <begin position="275"/>
        <end position="319"/>
    </location>
</feature>
<feature type="non-terminal residue" evidence="2">
    <location>
        <position position="319"/>
    </location>
</feature>
<name>A0A4Y9ZNA2_9AGAM</name>
<dbReference type="AlphaFoldDB" id="A0A4Y9ZNA2"/>
<dbReference type="Proteomes" id="UP000298061">
    <property type="component" value="Unassembled WGS sequence"/>
</dbReference>
<evidence type="ECO:0000256" key="1">
    <source>
        <dbReference type="SAM" id="MobiDB-lite"/>
    </source>
</evidence>
<reference evidence="2 3" key="1">
    <citation type="submission" date="2019-02" db="EMBL/GenBank/DDBJ databases">
        <title>Genome sequencing of the rare red list fungi Hericium alpestre (H. flagellum).</title>
        <authorList>
            <person name="Buettner E."/>
            <person name="Kellner H."/>
        </authorList>
    </citation>
    <scope>NUCLEOTIDE SEQUENCE [LARGE SCALE GENOMIC DNA]</scope>
    <source>
        <strain evidence="2 3">DSM 108284</strain>
    </source>
</reference>
<comment type="caution">
    <text evidence="2">The sequence shown here is derived from an EMBL/GenBank/DDBJ whole genome shotgun (WGS) entry which is preliminary data.</text>
</comment>
<keyword evidence="3" id="KW-1185">Reference proteome</keyword>
<gene>
    <name evidence="2" type="ORF">EWM64_g8538</name>
</gene>
<dbReference type="EMBL" id="SFCI01001559">
    <property type="protein sequence ID" value="TFY75473.1"/>
    <property type="molecule type" value="Genomic_DNA"/>
</dbReference>
<evidence type="ECO:0000313" key="2">
    <source>
        <dbReference type="EMBL" id="TFY75473.1"/>
    </source>
</evidence>
<accession>A0A4Y9ZNA2</accession>
<feature type="compositionally biased region" description="Low complexity" evidence="1">
    <location>
        <begin position="276"/>
        <end position="288"/>
    </location>
</feature>
<proteinExistence type="predicted"/>
<protein>
    <submittedName>
        <fullName evidence="2">Uncharacterized protein</fullName>
    </submittedName>
</protein>
<evidence type="ECO:0000313" key="3">
    <source>
        <dbReference type="Proteomes" id="UP000298061"/>
    </source>
</evidence>